<dbReference type="RefSeq" id="WP_344683263.1">
    <property type="nucleotide sequence ID" value="NZ_BAAAUX010000019.1"/>
</dbReference>
<comment type="caution">
    <text evidence="6">The sequence shown here is derived from an EMBL/GenBank/DDBJ whole genome shotgun (WGS) entry which is preliminary data.</text>
</comment>
<dbReference type="InterPro" id="IPR022902">
    <property type="entry name" value="NAcTrfase_Eis"/>
</dbReference>
<dbReference type="SUPFAM" id="SSF55729">
    <property type="entry name" value="Acyl-CoA N-acyltransferases (Nat)"/>
    <property type="match status" value="1"/>
</dbReference>
<dbReference type="InterPro" id="IPR051554">
    <property type="entry name" value="Acetyltransferase_Eis"/>
</dbReference>
<evidence type="ECO:0000256" key="1">
    <source>
        <dbReference type="ARBA" id="ARBA00009213"/>
    </source>
</evidence>
<comment type="subunit">
    <text evidence="4">Homohexamer; trimer of dimers.</text>
</comment>
<keyword evidence="3 4" id="KW-0012">Acyltransferase</keyword>
<reference evidence="6 7" key="1">
    <citation type="journal article" date="2019" name="Int. J. Syst. Evol. Microbiol.">
        <title>The Global Catalogue of Microorganisms (GCM) 10K type strain sequencing project: providing services to taxonomists for standard genome sequencing and annotation.</title>
        <authorList>
            <consortium name="The Broad Institute Genomics Platform"/>
            <consortium name="The Broad Institute Genome Sequencing Center for Infectious Disease"/>
            <person name="Wu L."/>
            <person name="Ma J."/>
        </authorList>
    </citation>
    <scope>NUCLEOTIDE SEQUENCE [LARGE SCALE GENOMIC DNA]</scope>
    <source>
        <strain evidence="6 7">JCM 9383</strain>
    </source>
</reference>
<dbReference type="EMBL" id="BAAAUX010000019">
    <property type="protein sequence ID" value="GAA2807031.1"/>
    <property type="molecule type" value="Genomic_DNA"/>
</dbReference>
<dbReference type="InterPro" id="IPR025559">
    <property type="entry name" value="Eis_dom"/>
</dbReference>
<name>A0ABN3VJD6_9PSEU</name>
<dbReference type="InterPro" id="IPR036527">
    <property type="entry name" value="SCP2_sterol-bd_dom_sf"/>
</dbReference>
<dbReference type="InterPro" id="IPR041380">
    <property type="entry name" value="Acetyltransf_17"/>
</dbReference>
<dbReference type="PANTHER" id="PTHR37817:SF1">
    <property type="entry name" value="N-ACETYLTRANSFERASE EIS"/>
    <property type="match status" value="1"/>
</dbReference>
<evidence type="ECO:0000256" key="2">
    <source>
        <dbReference type="ARBA" id="ARBA00022679"/>
    </source>
</evidence>
<dbReference type="Pfam" id="PF13530">
    <property type="entry name" value="SCP2_2"/>
    <property type="match status" value="1"/>
</dbReference>
<keyword evidence="7" id="KW-1185">Reference proteome</keyword>
<dbReference type="SUPFAM" id="SSF55718">
    <property type="entry name" value="SCP-like"/>
    <property type="match status" value="1"/>
</dbReference>
<feature type="active site" description="Proton donor" evidence="4">
    <location>
        <position position="124"/>
    </location>
</feature>
<organism evidence="6 7">
    <name type="scientific">Saccharopolyspora taberi</name>
    <dbReference type="NCBI Taxonomy" id="60895"/>
    <lineage>
        <taxon>Bacteria</taxon>
        <taxon>Bacillati</taxon>
        <taxon>Actinomycetota</taxon>
        <taxon>Actinomycetes</taxon>
        <taxon>Pseudonocardiales</taxon>
        <taxon>Pseudonocardiaceae</taxon>
        <taxon>Saccharopolyspora</taxon>
    </lineage>
</organism>
<protein>
    <submittedName>
        <fullName evidence="6">GNAT family N-acetyltransferase</fullName>
    </submittedName>
</protein>
<proteinExistence type="inferred from homology"/>
<feature type="binding site" evidence="4">
    <location>
        <begin position="83"/>
        <end position="85"/>
    </location>
    <ligand>
        <name>acetyl-CoA</name>
        <dbReference type="ChEBI" id="CHEBI:57288"/>
    </ligand>
</feature>
<evidence type="ECO:0000256" key="3">
    <source>
        <dbReference type="ARBA" id="ARBA00023315"/>
    </source>
</evidence>
<gene>
    <name evidence="6" type="ORF">GCM10010470_47890</name>
</gene>
<feature type="domain" description="N-acetyltransferase" evidence="5">
    <location>
        <begin position="4"/>
        <end position="152"/>
    </location>
</feature>
<evidence type="ECO:0000313" key="6">
    <source>
        <dbReference type="EMBL" id="GAA2807031.1"/>
    </source>
</evidence>
<dbReference type="HAMAP" id="MF_01812">
    <property type="entry name" value="Eis"/>
    <property type="match status" value="1"/>
</dbReference>
<sequence length="401" mass="43336">MSDLDVRPVAESEFRDANSLFLRTLHIPPASDDQWERSSARYEPGRVLGAFVDGELAGTAMAQSSSLAVPGGAVLPAGAVTNVGVRADRTRRGALTALKRAQFADARERGEPLTMLHASEAVIYGRFGYGVATRARKVRLDRARAVPHPDVPAGGAVRLVDAATAEKVLPEVYRRIGLTRPGMMSRPDGWWRHRLSALQQNAVVVVHSDDHGVDDGFALYEAKANDYRFDDGMITIQVGDVQAADTTALAGLWRFLLELDMAHRIEAVDRPVNEPLEWWLTDRRQCRVTGVGDDLWLRLVDVPAALGARSFGAADPVVIAVRDPFLPENSGSYRIGPEAVRCADDPQLAVGVDVLASLYLGDVSVSELVAAGRVEVRDPAAVAAADRLFATAEPPWCGTAF</sequence>
<dbReference type="Gene3D" id="3.40.630.30">
    <property type="match status" value="2"/>
</dbReference>
<dbReference type="Pfam" id="PF17668">
    <property type="entry name" value="Acetyltransf_17"/>
    <property type="match status" value="1"/>
</dbReference>
<dbReference type="Pfam" id="PF13527">
    <property type="entry name" value="Acetyltransf_9"/>
    <property type="match status" value="1"/>
</dbReference>
<dbReference type="InterPro" id="IPR000182">
    <property type="entry name" value="GNAT_dom"/>
</dbReference>
<dbReference type="InterPro" id="IPR016181">
    <property type="entry name" value="Acyl_CoA_acyltransferase"/>
</dbReference>
<dbReference type="Gene3D" id="3.30.1050.10">
    <property type="entry name" value="SCP2 sterol-binding domain"/>
    <property type="match status" value="1"/>
</dbReference>
<accession>A0ABN3VJD6</accession>
<dbReference type="Proteomes" id="UP001500979">
    <property type="component" value="Unassembled WGS sequence"/>
</dbReference>
<evidence type="ECO:0000313" key="7">
    <source>
        <dbReference type="Proteomes" id="UP001500979"/>
    </source>
</evidence>
<feature type="active site" description="Proton acceptor; via carboxylate" evidence="4">
    <location>
        <position position="401"/>
    </location>
</feature>
<evidence type="ECO:0000259" key="5">
    <source>
        <dbReference type="PROSITE" id="PS51186"/>
    </source>
</evidence>
<evidence type="ECO:0000256" key="4">
    <source>
        <dbReference type="HAMAP-Rule" id="MF_01812"/>
    </source>
</evidence>
<dbReference type="NCBIfam" id="NF002367">
    <property type="entry name" value="PRK01346.1-4"/>
    <property type="match status" value="1"/>
</dbReference>
<comment type="similarity">
    <text evidence="1 4">Belongs to the acetyltransferase Eis family.</text>
</comment>
<feature type="binding site" evidence="4">
    <location>
        <begin position="119"/>
        <end position="120"/>
    </location>
    <ligand>
        <name>acetyl-CoA</name>
        <dbReference type="ChEBI" id="CHEBI:57288"/>
    </ligand>
</feature>
<feature type="binding site" evidence="4">
    <location>
        <begin position="91"/>
        <end position="96"/>
    </location>
    <ligand>
        <name>acetyl-CoA</name>
        <dbReference type="ChEBI" id="CHEBI:57288"/>
    </ligand>
</feature>
<keyword evidence="2 4" id="KW-0808">Transferase</keyword>
<dbReference type="PANTHER" id="PTHR37817">
    <property type="entry name" value="N-ACETYLTRANSFERASE EIS"/>
    <property type="match status" value="1"/>
</dbReference>
<dbReference type="PROSITE" id="PS51186">
    <property type="entry name" value="GNAT"/>
    <property type="match status" value="1"/>
</dbReference>